<dbReference type="EMBL" id="QHHQ01000002">
    <property type="protein sequence ID" value="RAI02315.1"/>
    <property type="molecule type" value="Genomic_DNA"/>
</dbReference>
<evidence type="ECO:0000313" key="1">
    <source>
        <dbReference type="EMBL" id="RAI02315.1"/>
    </source>
</evidence>
<comment type="caution">
    <text evidence="1">The sequence shown here is derived from an EMBL/GenBank/DDBJ whole genome shotgun (WGS) entry which is preliminary data.</text>
</comment>
<dbReference type="AlphaFoldDB" id="A0A8B2NQZ6"/>
<keyword evidence="2" id="KW-1185">Reference proteome</keyword>
<dbReference type="Proteomes" id="UP000249590">
    <property type="component" value="Unassembled WGS sequence"/>
</dbReference>
<sequence>MFAMMTDDMSVLLSGAILKGSGHEAAARALETMTRDGASLDAVLAERDRAAQQEGLPLVAAVLVPVLIEATRSFWKAYATRIIERVAKYAGDVTVDTFRAWFLDADEDEQQRLSDALVEKIRKAGAERGLKADDIDALIDAAQPDRLAESLADA</sequence>
<reference evidence="1 2" key="1">
    <citation type="submission" date="2018-05" db="EMBL/GenBank/DDBJ databases">
        <title>Acuticoccus sediminis sp. nov., isolated from deep-sea sediment of Indian Ocean.</title>
        <authorList>
            <person name="Liu X."/>
            <person name="Lai Q."/>
            <person name="Du Y."/>
            <person name="Sun F."/>
            <person name="Zhang X."/>
            <person name="Wang S."/>
            <person name="Shao Z."/>
        </authorList>
    </citation>
    <scope>NUCLEOTIDE SEQUENCE [LARGE SCALE GENOMIC DNA]</scope>
    <source>
        <strain evidence="1 2">PTG4-2</strain>
    </source>
</reference>
<proteinExistence type="predicted"/>
<organism evidence="1 2">
    <name type="scientific">Acuticoccus sediminis</name>
    <dbReference type="NCBI Taxonomy" id="2184697"/>
    <lineage>
        <taxon>Bacteria</taxon>
        <taxon>Pseudomonadati</taxon>
        <taxon>Pseudomonadota</taxon>
        <taxon>Alphaproteobacteria</taxon>
        <taxon>Hyphomicrobiales</taxon>
        <taxon>Amorphaceae</taxon>
        <taxon>Acuticoccus</taxon>
    </lineage>
</organism>
<name>A0A8B2NQZ6_9HYPH</name>
<accession>A0A8B2NQZ6</accession>
<protein>
    <submittedName>
        <fullName evidence="1">Uncharacterized protein</fullName>
    </submittedName>
</protein>
<evidence type="ECO:0000313" key="2">
    <source>
        <dbReference type="Proteomes" id="UP000249590"/>
    </source>
</evidence>
<gene>
    <name evidence="1" type="ORF">DLJ53_13195</name>
</gene>